<evidence type="ECO:0000256" key="1">
    <source>
        <dbReference type="ARBA" id="ARBA00004141"/>
    </source>
</evidence>
<dbReference type="InterPro" id="IPR002657">
    <property type="entry name" value="BilAc:Na_symport/Acr3"/>
</dbReference>
<dbReference type="InterPro" id="IPR004710">
    <property type="entry name" value="Bilac:Na_transpt"/>
</dbReference>
<dbReference type="Gene3D" id="1.20.1530.20">
    <property type="match status" value="1"/>
</dbReference>
<evidence type="ECO:0000256" key="5">
    <source>
        <dbReference type="SAM" id="Phobius"/>
    </source>
</evidence>
<dbReference type="EMBL" id="FOOU01000008">
    <property type="protein sequence ID" value="SFG55413.1"/>
    <property type="molecule type" value="Genomic_DNA"/>
</dbReference>
<feature type="transmembrane region" description="Helical" evidence="5">
    <location>
        <begin position="212"/>
        <end position="238"/>
    </location>
</feature>
<gene>
    <name evidence="6" type="ORF">SAMN05216175_108147</name>
</gene>
<protein>
    <submittedName>
        <fullName evidence="6">Bile acid:Na+ symporter, BASS family</fullName>
    </submittedName>
</protein>
<dbReference type="InterPro" id="IPR038770">
    <property type="entry name" value="Na+/solute_symporter_sf"/>
</dbReference>
<dbReference type="OrthoDB" id="9806785at2"/>
<keyword evidence="7" id="KW-1185">Reference proteome</keyword>
<dbReference type="PANTHER" id="PTHR10361:SF28">
    <property type="entry name" value="P3 PROTEIN-RELATED"/>
    <property type="match status" value="1"/>
</dbReference>
<feature type="transmembrane region" description="Helical" evidence="5">
    <location>
        <begin position="27"/>
        <end position="49"/>
    </location>
</feature>
<comment type="subcellular location">
    <subcellularLocation>
        <location evidence="1">Membrane</location>
        <topology evidence="1">Multi-pass membrane protein</topology>
    </subcellularLocation>
</comment>
<feature type="transmembrane region" description="Helical" evidence="5">
    <location>
        <begin position="124"/>
        <end position="142"/>
    </location>
</feature>
<dbReference type="Pfam" id="PF01758">
    <property type="entry name" value="SBF"/>
    <property type="match status" value="1"/>
</dbReference>
<evidence type="ECO:0000256" key="3">
    <source>
        <dbReference type="ARBA" id="ARBA00022989"/>
    </source>
</evidence>
<dbReference type="RefSeq" id="WP_090728552.1">
    <property type="nucleotide sequence ID" value="NZ_FOOU01000008.1"/>
</dbReference>
<sequence length="321" mass="34179">MVIQLFPVWALLLSALAFFQPDVFVGLKTQIVSLLMVIMLAMGLTLSPADFKQVLKSRKAVGVGVLLQFLVMPIAAFGVAMAFGFDTELTVGMLLVGSVAGGTSSNVMCYLAKGDTALSISMTAISTLLGVLMTPLLVSLMIGKSVDVPVASMLISLFKIVLLPVAAGVLINTFFSKFIRKAEPIFPYISMFAIVLIIAIVVALSSSKLVEVGLVVAAAVILHNSIGLILGYWVTYLLGFDAKVCRTIAFEVGLQNSGLAAALAVKFFTPMSALPGTIFSVWHNISGSLLASYWSRRPVTKDTAIMGENSYLDKGQMPLSR</sequence>
<keyword evidence="2 5" id="KW-0812">Transmembrane</keyword>
<evidence type="ECO:0000256" key="2">
    <source>
        <dbReference type="ARBA" id="ARBA00022692"/>
    </source>
</evidence>
<dbReference type="AlphaFoldDB" id="A0A1I2SS70"/>
<keyword evidence="3 5" id="KW-1133">Transmembrane helix</keyword>
<feature type="transmembrane region" description="Helical" evidence="5">
    <location>
        <begin position="91"/>
        <end position="112"/>
    </location>
</feature>
<accession>A0A1I2SS70</accession>
<organism evidence="6 7">
    <name type="scientific">Neptunomonas qingdaonensis</name>
    <dbReference type="NCBI Taxonomy" id="1045558"/>
    <lineage>
        <taxon>Bacteria</taxon>
        <taxon>Pseudomonadati</taxon>
        <taxon>Pseudomonadota</taxon>
        <taxon>Gammaproteobacteria</taxon>
        <taxon>Oceanospirillales</taxon>
        <taxon>Oceanospirillaceae</taxon>
        <taxon>Neptunomonas</taxon>
    </lineage>
</organism>
<evidence type="ECO:0000256" key="4">
    <source>
        <dbReference type="ARBA" id="ARBA00023136"/>
    </source>
</evidence>
<evidence type="ECO:0000313" key="7">
    <source>
        <dbReference type="Proteomes" id="UP000198623"/>
    </source>
</evidence>
<dbReference type="PANTHER" id="PTHR10361">
    <property type="entry name" value="SODIUM-BILE ACID COTRANSPORTER"/>
    <property type="match status" value="1"/>
</dbReference>
<keyword evidence="4 5" id="KW-0472">Membrane</keyword>
<feature type="transmembrane region" description="Helical" evidence="5">
    <location>
        <begin position="148"/>
        <end position="173"/>
    </location>
</feature>
<dbReference type="GO" id="GO:0016020">
    <property type="term" value="C:membrane"/>
    <property type="evidence" value="ECO:0007669"/>
    <property type="project" value="UniProtKB-SubCell"/>
</dbReference>
<proteinExistence type="predicted"/>
<feature type="transmembrane region" description="Helical" evidence="5">
    <location>
        <begin position="185"/>
        <end position="206"/>
    </location>
</feature>
<dbReference type="Proteomes" id="UP000198623">
    <property type="component" value="Unassembled WGS sequence"/>
</dbReference>
<evidence type="ECO:0000313" key="6">
    <source>
        <dbReference type="EMBL" id="SFG55413.1"/>
    </source>
</evidence>
<reference evidence="7" key="1">
    <citation type="submission" date="2016-10" db="EMBL/GenBank/DDBJ databases">
        <authorList>
            <person name="Varghese N."/>
            <person name="Submissions S."/>
        </authorList>
    </citation>
    <scope>NUCLEOTIDE SEQUENCE [LARGE SCALE GENOMIC DNA]</scope>
    <source>
        <strain evidence="7">CGMCC 1.10971</strain>
    </source>
</reference>
<feature type="transmembrane region" description="Helical" evidence="5">
    <location>
        <begin position="61"/>
        <end position="85"/>
    </location>
</feature>
<name>A0A1I2SS70_9GAMM</name>